<dbReference type="GO" id="GO:0008758">
    <property type="term" value="F:UDP-2,3-diacylglucosamine hydrolase activity"/>
    <property type="evidence" value="ECO:0007669"/>
    <property type="project" value="TreeGrafter"/>
</dbReference>
<reference evidence="2 3" key="1">
    <citation type="submission" date="2018-01" db="EMBL/GenBank/DDBJ databases">
        <title>Complete genome sequence of Bacteriovorax stolpii DSM12778.</title>
        <authorList>
            <person name="Tang B."/>
            <person name="Chang J."/>
        </authorList>
    </citation>
    <scope>NUCLEOTIDE SEQUENCE [LARGE SCALE GENOMIC DNA]</scope>
    <source>
        <strain evidence="2 3">DSM 12778</strain>
    </source>
</reference>
<dbReference type="OrthoDB" id="5288533at2"/>
<dbReference type="Gene3D" id="3.60.21.10">
    <property type="match status" value="1"/>
</dbReference>
<protein>
    <recommendedName>
        <fullName evidence="1">Calcineurin-like phosphoesterase domain-containing protein</fullName>
    </recommendedName>
</protein>
<dbReference type="InterPro" id="IPR043461">
    <property type="entry name" value="LpxH-like"/>
</dbReference>
<evidence type="ECO:0000313" key="2">
    <source>
        <dbReference type="EMBL" id="AUN98728.1"/>
    </source>
</evidence>
<dbReference type="AlphaFoldDB" id="A0A2K9NTA6"/>
<sequence length="359" mass="42047">MIILVLSDLHLGKGKFLKNGQLNLLEDFLEDEKFFDFCDYYSKGDYEKEEVHLVLNGDILNLIQIDVDGVFTNIIDDTVTVRAIDAIVKGHPKFFEGLRRFLKIPGKKVTYVIGNHDSGMAFREAQQALRRYVGEEIEFCFEVNLCGVHIEHGHRFEVINTVPSDKYFMEGPNGKMILNLPWGTLFCINLLPILRKDRPNIDKVRPLGSYVRWCFFYDFAFFLKMSKIVLRYLFQSNFDEYIKQNRNFKTTLSILKQITIYPLYGKKAKGILKRHPEIHTVVMGHTHVQEWLRFPENKYYFNTGTWNTIPHLDAGQMEASTRFTYVQIKVDKEKRSLLTGTMNLWQGTWKPYREEVSAV</sequence>
<feature type="domain" description="Calcineurin-like phosphoesterase" evidence="1">
    <location>
        <begin position="2"/>
        <end position="165"/>
    </location>
</feature>
<dbReference type="KEGG" id="bsto:C0V70_11575"/>
<accession>A0A2K9NTA6</accession>
<evidence type="ECO:0000313" key="3">
    <source>
        <dbReference type="Proteomes" id="UP000235584"/>
    </source>
</evidence>
<dbReference type="Pfam" id="PF00149">
    <property type="entry name" value="Metallophos"/>
    <property type="match status" value="1"/>
</dbReference>
<proteinExistence type="predicted"/>
<evidence type="ECO:0000259" key="1">
    <source>
        <dbReference type="Pfam" id="PF00149"/>
    </source>
</evidence>
<dbReference type="InterPro" id="IPR029052">
    <property type="entry name" value="Metallo-depent_PP-like"/>
</dbReference>
<dbReference type="EMBL" id="CP025704">
    <property type="protein sequence ID" value="AUN98728.1"/>
    <property type="molecule type" value="Genomic_DNA"/>
</dbReference>
<dbReference type="InterPro" id="IPR004843">
    <property type="entry name" value="Calcineurin-like_PHP"/>
</dbReference>
<dbReference type="SUPFAM" id="SSF56300">
    <property type="entry name" value="Metallo-dependent phosphatases"/>
    <property type="match status" value="1"/>
</dbReference>
<dbReference type="GO" id="GO:0009245">
    <property type="term" value="P:lipid A biosynthetic process"/>
    <property type="evidence" value="ECO:0007669"/>
    <property type="project" value="TreeGrafter"/>
</dbReference>
<gene>
    <name evidence="2" type="ORF">C0V70_11575</name>
</gene>
<keyword evidence="3" id="KW-1185">Reference proteome</keyword>
<dbReference type="PANTHER" id="PTHR34990:SF2">
    <property type="entry name" value="BLL8164 PROTEIN"/>
    <property type="match status" value="1"/>
</dbReference>
<dbReference type="PANTHER" id="PTHR34990">
    <property type="entry name" value="UDP-2,3-DIACYLGLUCOSAMINE HYDROLASE-RELATED"/>
    <property type="match status" value="1"/>
</dbReference>
<dbReference type="Proteomes" id="UP000235584">
    <property type="component" value="Chromosome"/>
</dbReference>
<organism evidence="2 3">
    <name type="scientific">Bacteriovorax stolpii</name>
    <name type="common">Bdellovibrio stolpii</name>
    <dbReference type="NCBI Taxonomy" id="960"/>
    <lineage>
        <taxon>Bacteria</taxon>
        <taxon>Pseudomonadati</taxon>
        <taxon>Bdellovibrionota</taxon>
        <taxon>Bacteriovoracia</taxon>
        <taxon>Bacteriovoracales</taxon>
        <taxon>Bacteriovoracaceae</taxon>
        <taxon>Bacteriovorax</taxon>
    </lineage>
</organism>
<name>A0A2K9NTA6_BACTC</name>
<dbReference type="GO" id="GO:0016020">
    <property type="term" value="C:membrane"/>
    <property type="evidence" value="ECO:0007669"/>
    <property type="project" value="GOC"/>
</dbReference>